<feature type="domain" description="EGF-like" evidence="8">
    <location>
        <begin position="377"/>
        <end position="415"/>
    </location>
</feature>
<evidence type="ECO:0000256" key="3">
    <source>
        <dbReference type="ARBA" id="ARBA00022737"/>
    </source>
</evidence>
<dbReference type="Pfam" id="PF00008">
    <property type="entry name" value="EGF"/>
    <property type="match status" value="6"/>
</dbReference>
<comment type="caution">
    <text evidence="6">Lacks conserved residue(s) required for the propagation of feature annotation.</text>
</comment>
<evidence type="ECO:0000256" key="6">
    <source>
        <dbReference type="PROSITE-ProRule" id="PRU00076"/>
    </source>
</evidence>
<dbReference type="GO" id="GO:0005509">
    <property type="term" value="F:calcium ion binding"/>
    <property type="evidence" value="ECO:0007669"/>
    <property type="project" value="InterPro"/>
</dbReference>
<protein>
    <recommendedName>
        <fullName evidence="8">EGF-like domain-containing protein</fullName>
    </recommendedName>
</protein>
<dbReference type="PROSITE" id="PS50026">
    <property type="entry name" value="EGF_3"/>
    <property type="match status" value="8"/>
</dbReference>
<sequence length="460" mass="48779">MIAFQWLTISMILIVLSLIHIDALKHRSVRQTTINKCLTPDIPICDFVQCGNGSCVKDENSLNCYQCKCSPGYVGQLCDETIVLPSSCNPVCQNGGTCLMNGAVYTCSCATGWTGPSCDIPEHNCPIGFCQNGGTCRMNGMNPYCNCPTIYTGQRCETLIPGTTTTPSTTITTQFPTTCSSNPCLNGGSCFNTGNTFVCSCNQEWSGPTCSIPISTTTPSTTTMTQFPTTCSSNPCLNGGSCFNIGNTFLCSCNQEWSGPTCSIPISTTTPSTTTMTQFPNTCSLNPCLNGGSCFNIGNTFVCSCKQEWSGPTCSIPSSMTTPAPTTLPNVNPCNPNPCYNEGACFRHGNSYVCVCKSQFTGSLCEVPHITTTPAISTIRCTSQPCQNGGTCFDSGNSYFCYCGPNGRYTGKNCEIVNAPSVSNCPLNCAPGYCVNTGVSQNAYACICNGVMTPTRCPLK</sequence>
<keyword evidence="7" id="KW-0812">Transmembrane</keyword>
<dbReference type="SMART" id="SM00181">
    <property type="entry name" value="EGF"/>
    <property type="match status" value="9"/>
</dbReference>
<reference evidence="9" key="1">
    <citation type="submission" date="2021-02" db="EMBL/GenBank/DDBJ databases">
        <authorList>
            <person name="Nowell W R."/>
        </authorList>
    </citation>
    <scope>NUCLEOTIDE SEQUENCE</scope>
</reference>
<feature type="domain" description="EGF-like" evidence="8">
    <location>
        <begin position="330"/>
        <end position="366"/>
    </location>
</feature>
<evidence type="ECO:0000259" key="8">
    <source>
        <dbReference type="PROSITE" id="PS50026"/>
    </source>
</evidence>
<keyword evidence="5" id="KW-0325">Glycoprotein</keyword>
<gene>
    <name evidence="9" type="ORF">SEV965_LOCUS7911</name>
</gene>
<dbReference type="CDD" id="cd00054">
    <property type="entry name" value="EGF_CA"/>
    <property type="match status" value="4"/>
</dbReference>
<dbReference type="PROSITE" id="PS00022">
    <property type="entry name" value="EGF_1"/>
    <property type="match status" value="7"/>
</dbReference>
<evidence type="ECO:0000256" key="2">
    <source>
        <dbReference type="ARBA" id="ARBA00022729"/>
    </source>
</evidence>
<feature type="domain" description="EGF-like" evidence="8">
    <location>
        <begin position="175"/>
        <end position="211"/>
    </location>
</feature>
<evidence type="ECO:0000256" key="7">
    <source>
        <dbReference type="SAM" id="Phobius"/>
    </source>
</evidence>
<feature type="disulfide bond" evidence="6">
    <location>
        <begin position="356"/>
        <end position="365"/>
    </location>
</feature>
<keyword evidence="4 6" id="KW-1015">Disulfide bond</keyword>
<keyword evidence="1 6" id="KW-0245">EGF-like domain</keyword>
<dbReference type="GO" id="GO:0007219">
    <property type="term" value="P:Notch signaling pathway"/>
    <property type="evidence" value="ECO:0007669"/>
    <property type="project" value="TreeGrafter"/>
</dbReference>
<keyword evidence="2" id="KW-0732">Signal</keyword>
<organism evidence="9 10">
    <name type="scientific">Rotaria sordida</name>
    <dbReference type="NCBI Taxonomy" id="392033"/>
    <lineage>
        <taxon>Eukaryota</taxon>
        <taxon>Metazoa</taxon>
        <taxon>Spiralia</taxon>
        <taxon>Gnathifera</taxon>
        <taxon>Rotifera</taxon>
        <taxon>Eurotatoria</taxon>
        <taxon>Bdelloidea</taxon>
        <taxon>Philodinida</taxon>
        <taxon>Philodinidae</taxon>
        <taxon>Rotaria</taxon>
    </lineage>
</organism>
<feature type="disulfide bond" evidence="6">
    <location>
        <begin position="45"/>
        <end position="55"/>
    </location>
</feature>
<feature type="domain" description="EGF-like" evidence="8">
    <location>
        <begin position="41"/>
        <end position="79"/>
    </location>
</feature>
<name>A0A814CNA9_9BILA</name>
<keyword evidence="7" id="KW-0472">Membrane</keyword>
<dbReference type="PANTHER" id="PTHR12916">
    <property type="entry name" value="CYTOCHROME C OXIDASE POLYPEPTIDE VIC-2"/>
    <property type="match status" value="1"/>
</dbReference>
<dbReference type="PANTHER" id="PTHR12916:SF13">
    <property type="entry name" value="SUSHI, VON WILLEBRAND FACTOR TYPE A, EGF AND PENTRAXIN DOMAIN-CONTAINING PROTEIN 1-LIKE"/>
    <property type="match status" value="1"/>
</dbReference>
<dbReference type="SUPFAM" id="SSF57196">
    <property type="entry name" value="EGF/Laminin"/>
    <property type="match status" value="7"/>
</dbReference>
<comment type="caution">
    <text evidence="9">The sequence shown here is derived from an EMBL/GenBank/DDBJ whole genome shotgun (WGS) entry which is preliminary data.</text>
</comment>
<evidence type="ECO:0000256" key="5">
    <source>
        <dbReference type="ARBA" id="ARBA00023180"/>
    </source>
</evidence>
<feature type="disulfide bond" evidence="6">
    <location>
        <begin position="109"/>
        <end position="118"/>
    </location>
</feature>
<keyword evidence="3" id="KW-0677">Repeat</keyword>
<evidence type="ECO:0000256" key="4">
    <source>
        <dbReference type="ARBA" id="ARBA00023157"/>
    </source>
</evidence>
<evidence type="ECO:0000313" key="10">
    <source>
        <dbReference type="Proteomes" id="UP000663889"/>
    </source>
</evidence>
<dbReference type="PROSITE" id="PS00010">
    <property type="entry name" value="ASX_HYDROXYL"/>
    <property type="match status" value="4"/>
</dbReference>
<dbReference type="AlphaFoldDB" id="A0A814CNA9"/>
<dbReference type="FunFam" id="2.10.25.10:FF:000012">
    <property type="entry name" value="Delta-like protein"/>
    <property type="match status" value="2"/>
</dbReference>
<dbReference type="InterPro" id="IPR000152">
    <property type="entry name" value="EGF-type_Asp/Asn_hydroxyl_site"/>
</dbReference>
<evidence type="ECO:0000313" key="9">
    <source>
        <dbReference type="EMBL" id="CAF0944678.1"/>
    </source>
</evidence>
<dbReference type="PROSITE" id="PS01186">
    <property type="entry name" value="EGF_2"/>
    <property type="match status" value="2"/>
</dbReference>
<dbReference type="InterPro" id="IPR000742">
    <property type="entry name" value="EGF"/>
</dbReference>
<feature type="domain" description="EGF-like" evidence="8">
    <location>
        <begin position="279"/>
        <end position="315"/>
    </location>
</feature>
<dbReference type="Gene3D" id="2.10.25.10">
    <property type="entry name" value="Laminin"/>
    <property type="match status" value="7"/>
</dbReference>
<accession>A0A814CNA9</accession>
<evidence type="ECO:0000256" key="1">
    <source>
        <dbReference type="ARBA" id="ARBA00022536"/>
    </source>
</evidence>
<proteinExistence type="predicted"/>
<feature type="disulfide bond" evidence="6">
    <location>
        <begin position="147"/>
        <end position="156"/>
    </location>
</feature>
<dbReference type="Proteomes" id="UP000663889">
    <property type="component" value="Unassembled WGS sequence"/>
</dbReference>
<feature type="disulfide bond" evidence="6">
    <location>
        <begin position="69"/>
        <end position="78"/>
    </location>
</feature>
<feature type="transmembrane region" description="Helical" evidence="7">
    <location>
        <begin position="6"/>
        <end position="24"/>
    </location>
</feature>
<feature type="disulfide bond" evidence="6">
    <location>
        <begin position="253"/>
        <end position="262"/>
    </location>
</feature>
<dbReference type="GO" id="GO:0005112">
    <property type="term" value="F:Notch binding"/>
    <property type="evidence" value="ECO:0007669"/>
    <property type="project" value="TreeGrafter"/>
</dbReference>
<dbReference type="SMART" id="SM00179">
    <property type="entry name" value="EGF_CA"/>
    <property type="match status" value="7"/>
</dbReference>
<feature type="domain" description="EGF-like" evidence="8">
    <location>
        <begin position="121"/>
        <end position="157"/>
    </location>
</feature>
<feature type="domain" description="EGF-like" evidence="8">
    <location>
        <begin position="84"/>
        <end position="119"/>
    </location>
</feature>
<feature type="disulfide bond" evidence="6">
    <location>
        <begin position="201"/>
        <end position="210"/>
    </location>
</feature>
<feature type="disulfide bond" evidence="6">
    <location>
        <begin position="88"/>
        <end position="98"/>
    </location>
</feature>
<feature type="disulfide bond" evidence="6">
    <location>
        <begin position="305"/>
        <end position="314"/>
    </location>
</feature>
<dbReference type="EMBL" id="CAJNOU010000282">
    <property type="protein sequence ID" value="CAF0944678.1"/>
    <property type="molecule type" value="Genomic_DNA"/>
</dbReference>
<feature type="domain" description="EGF-like" evidence="8">
    <location>
        <begin position="227"/>
        <end position="263"/>
    </location>
</feature>
<feature type="disulfide bond" evidence="6">
    <location>
        <begin position="50"/>
        <end position="67"/>
    </location>
</feature>
<keyword evidence="7" id="KW-1133">Transmembrane helix</keyword>
<dbReference type="FunFam" id="2.10.25.10:FF:000321">
    <property type="entry name" value="Protein delta homolog 1"/>
    <property type="match status" value="2"/>
</dbReference>
<dbReference type="InterPro" id="IPR001881">
    <property type="entry name" value="EGF-like_Ca-bd_dom"/>
</dbReference>